<reference evidence="3 4" key="1">
    <citation type="submission" date="2022-07" db="EMBL/GenBank/DDBJ databases">
        <title>Novel species in genus cellulomonas.</title>
        <authorList>
            <person name="Ye L."/>
        </authorList>
    </citation>
    <scope>NUCLEOTIDE SEQUENCE [LARGE SCALE GENOMIC DNA]</scope>
    <source>
        <strain evidence="4">zg-Y338</strain>
    </source>
</reference>
<dbReference type="InterPro" id="IPR029058">
    <property type="entry name" value="AB_hydrolase_fold"/>
</dbReference>
<feature type="region of interest" description="Disordered" evidence="1">
    <location>
        <begin position="65"/>
        <end position="84"/>
    </location>
</feature>
<dbReference type="Proteomes" id="UP001316189">
    <property type="component" value="Chromosome"/>
</dbReference>
<dbReference type="Gene3D" id="3.40.50.1820">
    <property type="entry name" value="alpha/beta hydrolase"/>
    <property type="match status" value="1"/>
</dbReference>
<sequence>MQTDDEATAATSHTLDVEGAVLHYDVRGAGAGPALFIIGSPMDAQWFGPLASRFSDRTVITYDPRGAARSTRSDPAPESTPEQHGEDLHLVIEAVGAGPVDLFASSGGAVNALALLTAHPEDVVTVVAHEPPLTGVLPDRQAARAAVDAIRSSYAAEGFGPAMARFIALTAWEGELPDEPGPAPDPQAFGLPVEDDGHREDVLLSQNLVTCTSYEPDLDALRAAPAQLVIGVGAGSEGQLAHRAGRAIAALLGVEPVVFPGGHAAFLDASMEGDPDAFATALRAVLSGS</sequence>
<protein>
    <submittedName>
        <fullName evidence="3">Alpha/beta hydrolase</fullName>
    </submittedName>
</protein>
<gene>
    <name evidence="3" type="ORF">NP064_03585</name>
</gene>
<dbReference type="SUPFAM" id="SSF53474">
    <property type="entry name" value="alpha/beta-Hydrolases"/>
    <property type="match status" value="1"/>
</dbReference>
<proteinExistence type="predicted"/>
<dbReference type="GO" id="GO:0016787">
    <property type="term" value="F:hydrolase activity"/>
    <property type="evidence" value="ECO:0007669"/>
    <property type="project" value="UniProtKB-KW"/>
</dbReference>
<keyword evidence="3" id="KW-0378">Hydrolase</keyword>
<dbReference type="InterPro" id="IPR000073">
    <property type="entry name" value="AB_hydrolase_1"/>
</dbReference>
<evidence type="ECO:0000256" key="1">
    <source>
        <dbReference type="SAM" id="MobiDB-lite"/>
    </source>
</evidence>
<feature type="domain" description="AB hydrolase-1" evidence="2">
    <location>
        <begin position="46"/>
        <end position="178"/>
    </location>
</feature>
<dbReference type="EMBL" id="CP101988">
    <property type="protein sequence ID" value="UUI76000.1"/>
    <property type="molecule type" value="Genomic_DNA"/>
</dbReference>
<evidence type="ECO:0000313" key="3">
    <source>
        <dbReference type="EMBL" id="UUI76000.1"/>
    </source>
</evidence>
<evidence type="ECO:0000259" key="2">
    <source>
        <dbReference type="Pfam" id="PF00561"/>
    </source>
</evidence>
<keyword evidence="4" id="KW-1185">Reference proteome</keyword>
<organism evidence="3 4">
    <name type="scientific">Cellulomonas chengniuliangii</name>
    <dbReference type="NCBI Taxonomy" id="2968084"/>
    <lineage>
        <taxon>Bacteria</taxon>
        <taxon>Bacillati</taxon>
        <taxon>Actinomycetota</taxon>
        <taxon>Actinomycetes</taxon>
        <taxon>Micrococcales</taxon>
        <taxon>Cellulomonadaceae</taxon>
        <taxon>Cellulomonas</taxon>
    </lineage>
</organism>
<evidence type="ECO:0000313" key="4">
    <source>
        <dbReference type="Proteomes" id="UP001316189"/>
    </source>
</evidence>
<dbReference type="Pfam" id="PF00561">
    <property type="entry name" value="Abhydrolase_1"/>
    <property type="match status" value="1"/>
</dbReference>
<accession>A0ABY5L3G8</accession>
<dbReference type="RefSeq" id="WP_227567880.1">
    <property type="nucleotide sequence ID" value="NZ_CP101988.1"/>
</dbReference>
<name>A0ABY5L3G8_9CELL</name>